<reference evidence="1" key="1">
    <citation type="submission" date="2024-06" db="EMBL/GenBank/DDBJ databases">
        <title>Intestivirid acquisition increases across infancy in a wild primate population.</title>
        <authorList>
            <person name="Schneider-Creas I.A."/>
            <person name="Moya I.L."/>
            <person name="Chiou K.L."/>
            <person name="Baniel A."/>
            <person name="Azanaw Haile A."/>
            <person name="Kebede F."/>
            <person name="Abebe B."/>
            <person name="Snyder-Mackler N."/>
            <person name="Varsani A."/>
        </authorList>
    </citation>
    <scope>NUCLEOTIDE SEQUENCE</scope>
    <source>
        <strain evidence="1">Int_RNL_2016_0117_DIX</strain>
    </source>
</reference>
<proteinExistence type="predicted"/>
<accession>A0AAU8MHR8</accession>
<dbReference type="EMBL" id="PP965497">
    <property type="protein sequence ID" value="XCO00319.1"/>
    <property type="molecule type" value="Genomic_DNA"/>
</dbReference>
<evidence type="ECO:0008006" key="2">
    <source>
        <dbReference type="Google" id="ProtNLM"/>
    </source>
</evidence>
<name>A0AAU8MHR8_9CAUD</name>
<sequence>MTAEEKKAKADALMAKSAEVETVEVETVEVETEKPQFVSINGFKFKAEVINRAKVHIKGLKYKMSENEDTAGVFIFQTKEKVWGTYLDSDMDETHYTSNASSFPASDWGIIPTLRQDTLLRNIVDDMIISSLTDGAEFDREYGHKFDDVELDIIQIYVPAHTEFINPYTTSANPVGRSYEKDYVFTFIEGFKYNIKNINHKQFLKDIYDGCPRMVDGVLENTTRPFSISPIDFVESLADFGYFGKIDEKQIERLAQSISYKR</sequence>
<protein>
    <recommendedName>
        <fullName evidence="2">Large polyvalent protein associated domain-containing protein</fullName>
    </recommendedName>
</protein>
<evidence type="ECO:0000313" key="1">
    <source>
        <dbReference type="EMBL" id="XCO00319.1"/>
    </source>
</evidence>
<organism evidence="1">
    <name type="scientific">Geladintestivirus 1</name>
    <dbReference type="NCBI Taxonomy" id="3233133"/>
    <lineage>
        <taxon>Viruses</taxon>
        <taxon>Duplodnaviria</taxon>
        <taxon>Heunggongvirae</taxon>
        <taxon>Uroviricota</taxon>
        <taxon>Caudoviricetes</taxon>
        <taxon>Crassvirales</taxon>
    </lineage>
</organism>